<organism evidence="1 2">
    <name type="scientific">Bifidobacterium longum subsp. infantis</name>
    <dbReference type="NCBI Taxonomy" id="1682"/>
    <lineage>
        <taxon>Bacteria</taxon>
        <taxon>Bacillati</taxon>
        <taxon>Actinomycetota</taxon>
        <taxon>Actinomycetes</taxon>
        <taxon>Bifidobacteriales</taxon>
        <taxon>Bifidobacteriaceae</taxon>
        <taxon>Bifidobacterium</taxon>
    </lineage>
</organism>
<gene>
    <name evidence="1" type="ORF">BLIC_c00026</name>
</gene>
<dbReference type="Proteomes" id="UP000043107">
    <property type="component" value="Unassembled WGS sequence"/>
</dbReference>
<dbReference type="EMBL" id="CCWP01000001">
    <property type="protein sequence ID" value="CEE97499.1"/>
    <property type="molecule type" value="Genomic_DNA"/>
</dbReference>
<keyword evidence="2" id="KW-1185">Reference proteome</keyword>
<proteinExistence type="predicted"/>
<accession>A0ABM9R185</accession>
<protein>
    <submittedName>
        <fullName evidence="1">Uncharacterized protein</fullName>
    </submittedName>
</protein>
<reference evidence="1 2" key="1">
    <citation type="submission" date="2014-09" db="EMBL/GenBank/DDBJ databases">
        <authorList>
            <person name="Bertelli C."/>
        </authorList>
    </citation>
    <scope>NUCLEOTIDE SEQUENCE [LARGE SCALE GENOMIC DNA]</scope>
    <source>
        <strain evidence="1 2">BIC1401111250</strain>
    </source>
</reference>
<name>A0ABM9R185_BIFLI</name>
<evidence type="ECO:0000313" key="1">
    <source>
        <dbReference type="EMBL" id="CEE97499.1"/>
    </source>
</evidence>
<sequence>MESISPGRAGLLYAGRTGSHVRETGVSWAEPHNTPRNAHKVNYISDTPLALAHGPCIVVLGSTKRTFTEPEKSKR</sequence>
<comment type="caution">
    <text evidence="1">The sequence shown here is derived from an EMBL/GenBank/DDBJ whole genome shotgun (WGS) entry which is preliminary data.</text>
</comment>
<evidence type="ECO:0000313" key="2">
    <source>
        <dbReference type="Proteomes" id="UP000043107"/>
    </source>
</evidence>